<feature type="transmembrane region" description="Helical" evidence="7">
    <location>
        <begin position="515"/>
        <end position="537"/>
    </location>
</feature>
<dbReference type="Proteomes" id="UP000886700">
    <property type="component" value="Unplaced"/>
</dbReference>
<feature type="transmembrane region" description="Helical" evidence="7">
    <location>
        <begin position="137"/>
        <end position="154"/>
    </location>
</feature>
<feature type="transmembrane region" description="Helical" evidence="7">
    <location>
        <begin position="708"/>
        <end position="727"/>
    </location>
</feature>
<dbReference type="PROSITE" id="PS50283">
    <property type="entry name" value="NA_SOLUT_SYMP_3"/>
    <property type="match status" value="1"/>
</dbReference>
<keyword evidence="3 7" id="KW-0812">Transmembrane</keyword>
<evidence type="ECO:0000256" key="2">
    <source>
        <dbReference type="ARBA" id="ARBA00006434"/>
    </source>
</evidence>
<comment type="subcellular location">
    <subcellularLocation>
        <location evidence="1">Membrane</location>
        <topology evidence="1">Multi-pass membrane protein</topology>
    </subcellularLocation>
</comment>
<dbReference type="Pfam" id="PF00474">
    <property type="entry name" value="SSF"/>
    <property type="match status" value="2"/>
</dbReference>
<dbReference type="GeneID" id="101841340"/>
<feature type="transmembrane region" description="Helical" evidence="7">
    <location>
        <begin position="486"/>
        <end position="508"/>
    </location>
</feature>
<evidence type="ECO:0000256" key="6">
    <source>
        <dbReference type="RuleBase" id="RU362091"/>
    </source>
</evidence>
<feature type="transmembrane region" description="Helical" evidence="7">
    <location>
        <begin position="557"/>
        <end position="578"/>
    </location>
</feature>
<dbReference type="RefSeq" id="XP_040588357.1">
    <property type="nucleotide sequence ID" value="XM_040732423.1"/>
</dbReference>
<organism evidence="8 9">
    <name type="scientific">Mesocricetus auratus</name>
    <name type="common">Golden hamster</name>
    <dbReference type="NCBI Taxonomy" id="10036"/>
    <lineage>
        <taxon>Eukaryota</taxon>
        <taxon>Metazoa</taxon>
        <taxon>Chordata</taxon>
        <taxon>Craniata</taxon>
        <taxon>Vertebrata</taxon>
        <taxon>Euteleostomi</taxon>
        <taxon>Mammalia</taxon>
        <taxon>Eutheria</taxon>
        <taxon>Euarchontoglires</taxon>
        <taxon>Glires</taxon>
        <taxon>Rodentia</taxon>
        <taxon>Myomorpha</taxon>
        <taxon>Muroidea</taxon>
        <taxon>Cricetidae</taxon>
        <taxon>Cricetinae</taxon>
        <taxon>Mesocricetus</taxon>
    </lineage>
</organism>
<dbReference type="PANTHER" id="PTHR11819">
    <property type="entry name" value="SOLUTE CARRIER FAMILY 5"/>
    <property type="match status" value="1"/>
</dbReference>
<evidence type="ECO:0000256" key="7">
    <source>
        <dbReference type="SAM" id="Phobius"/>
    </source>
</evidence>
<dbReference type="InterPro" id="IPR001734">
    <property type="entry name" value="Na/solute_symporter"/>
</dbReference>
<keyword evidence="4 7" id="KW-1133">Transmembrane helix</keyword>
<evidence type="ECO:0000313" key="8">
    <source>
        <dbReference type="Proteomes" id="UP000886700"/>
    </source>
</evidence>
<name>A0ABM2WBP8_MESAU</name>
<evidence type="ECO:0000256" key="5">
    <source>
        <dbReference type="ARBA" id="ARBA00023136"/>
    </source>
</evidence>
<feature type="transmembrane region" description="Helical" evidence="7">
    <location>
        <begin position="312"/>
        <end position="332"/>
    </location>
</feature>
<dbReference type="PANTHER" id="PTHR11819:SF110">
    <property type="entry name" value="GENE 5134-RELATED"/>
    <property type="match status" value="1"/>
</dbReference>
<feature type="transmembrane region" description="Helical" evidence="7">
    <location>
        <begin position="98"/>
        <end position="117"/>
    </location>
</feature>
<dbReference type="NCBIfam" id="TIGR00813">
    <property type="entry name" value="sss"/>
    <property type="match status" value="1"/>
</dbReference>
<keyword evidence="8" id="KW-1185">Reference proteome</keyword>
<feature type="transmembrane region" description="Helical" evidence="7">
    <location>
        <begin position="455"/>
        <end position="474"/>
    </location>
</feature>
<gene>
    <name evidence="9" type="primary">LOC101841340</name>
</gene>
<evidence type="ECO:0000256" key="3">
    <source>
        <dbReference type="ARBA" id="ARBA00022692"/>
    </source>
</evidence>
<dbReference type="Gene3D" id="1.20.1730.10">
    <property type="entry name" value="Sodium/glucose cotransporter"/>
    <property type="match status" value="1"/>
</dbReference>
<feature type="transmembrane region" description="Helical" evidence="7">
    <location>
        <begin position="27"/>
        <end position="46"/>
    </location>
</feature>
<feature type="transmembrane region" description="Helical" evidence="7">
    <location>
        <begin position="204"/>
        <end position="222"/>
    </location>
</feature>
<dbReference type="InterPro" id="IPR038377">
    <property type="entry name" value="Na/Glc_symporter_sf"/>
</dbReference>
<evidence type="ECO:0000256" key="4">
    <source>
        <dbReference type="ARBA" id="ARBA00022989"/>
    </source>
</evidence>
<proteinExistence type="inferred from homology"/>
<protein>
    <submittedName>
        <fullName evidence="9">Sodium/glucose cotransporter 1 isoform X1</fullName>
    </submittedName>
</protein>
<evidence type="ECO:0000313" key="9">
    <source>
        <dbReference type="RefSeq" id="XP_040588357.1"/>
    </source>
</evidence>
<reference evidence="9" key="1">
    <citation type="submission" date="2025-08" db="UniProtKB">
        <authorList>
            <consortium name="RefSeq"/>
        </authorList>
    </citation>
    <scope>IDENTIFICATION</scope>
    <source>
        <tissue evidence="9">Liver</tissue>
    </source>
</reference>
<feature type="transmembrane region" description="Helical" evidence="7">
    <location>
        <begin position="175"/>
        <end position="198"/>
    </location>
</feature>
<keyword evidence="5 7" id="KW-0472">Membrane</keyword>
<comment type="similarity">
    <text evidence="2 6">Belongs to the sodium:solute symporter (SSF) (TC 2.A.21) family.</text>
</comment>
<accession>A0ABM2WBP8</accession>
<evidence type="ECO:0000256" key="1">
    <source>
        <dbReference type="ARBA" id="ARBA00004141"/>
    </source>
</evidence>
<sequence length="728" mass="81330">MDPPENYSGFTRNHSTMALRIHSTTDTLVMISYLLLVLVFGLWAVLSSSRGTVKDFFLAGQNLSWWLMGISNYSANISSGHFMGLAEIGAASGIAVGAFEWNTIFMFFVLGWIFVPIYSKAEVVTLPEYLRKRFGSLRIQLCSSCFFLLLYIFSRTSMEIGFGAMFLKMVWDTDIYQTMLVVLTITGMYTITGGLTAVAYVENLQAGIMIVGSVLLMCYVFREVGGYRGLVKKYFQAIPSKTQEGNWTAKTQCYMPRPDAFHIFRSAVSGDIPWPGLVLGATTVSLFYGCADQVSVQRFLAGKSRLHMKGGCLLYGYLKLLPMFLMVMPGMISRILFPDQVACVVPSECQKFCGRQTGCSVLAYPVLVIGVVPSGLKGFMLSTVCASVMSSLTSIFNSSSALFTLNIYTWIRPTATEKELMVAGRSRVLRGGLDEGIPFKTECSKSPTLSMLSSCGSWFFVIILFAITVVWVPIIEMASSETLFEYMQVLKSCLTPSMTAVFLLAVFCKRVNEQGAFWGLIFGTSIGIVRLLAEFFYGSETCEEGSKCPMLICSLHYLYFGFLLFLITLLIVLAISLATKPIPDRHLHGLCWSLRNSRQRRVALEKEMRWTMFPSATFQQGMFGETQSCFWKSWDLFCGLDKQSNSKIGPEIATEEKIKASWEQMGSSGMPADLEALARKTATRKEEEHTEKMRDWSSMPESLLWKRVVNAVGILLFALLILVHIYFA</sequence>
<feature type="transmembrane region" description="Helical" evidence="7">
    <location>
        <begin position="66"/>
        <end position="86"/>
    </location>
</feature>